<organism evidence="2 3">
    <name type="scientific">Deefgea tanakiae</name>
    <dbReference type="NCBI Taxonomy" id="2865840"/>
    <lineage>
        <taxon>Bacteria</taxon>
        <taxon>Pseudomonadati</taxon>
        <taxon>Pseudomonadota</taxon>
        <taxon>Betaproteobacteria</taxon>
        <taxon>Neisseriales</taxon>
        <taxon>Chitinibacteraceae</taxon>
        <taxon>Deefgea</taxon>
    </lineage>
</organism>
<protein>
    <submittedName>
        <fullName evidence="2">NAD(P)H-binding protein</fullName>
    </submittedName>
</protein>
<feature type="domain" description="NAD(P)-binding" evidence="1">
    <location>
        <begin position="11"/>
        <end position="199"/>
    </location>
</feature>
<dbReference type="RefSeq" id="WP_221005807.1">
    <property type="nucleotide sequence ID" value="NZ_CP081150.1"/>
</dbReference>
<evidence type="ECO:0000313" key="3">
    <source>
        <dbReference type="Proteomes" id="UP000825679"/>
    </source>
</evidence>
<evidence type="ECO:0000313" key="2">
    <source>
        <dbReference type="EMBL" id="QZA77426.1"/>
    </source>
</evidence>
<keyword evidence="3" id="KW-1185">Reference proteome</keyword>
<dbReference type="EMBL" id="CP081150">
    <property type="protein sequence ID" value="QZA77426.1"/>
    <property type="molecule type" value="Genomic_DNA"/>
</dbReference>
<dbReference type="SUPFAM" id="SSF51735">
    <property type="entry name" value="NAD(P)-binding Rossmann-fold domains"/>
    <property type="match status" value="1"/>
</dbReference>
<gene>
    <name evidence="2" type="ORF">K4H28_14245</name>
</gene>
<dbReference type="PANTHER" id="PTHR15020:SF45">
    <property type="entry name" value="NAD(P)-BINDING DOMAIN-CONTAINING PROTEIN"/>
    <property type="match status" value="1"/>
</dbReference>
<dbReference type="InterPro" id="IPR016040">
    <property type="entry name" value="NAD(P)-bd_dom"/>
</dbReference>
<dbReference type="Pfam" id="PF13460">
    <property type="entry name" value="NAD_binding_10"/>
    <property type="match status" value="1"/>
</dbReference>
<accession>A0ABX8Z4D2</accession>
<proteinExistence type="predicted"/>
<dbReference type="Gene3D" id="3.40.50.720">
    <property type="entry name" value="NAD(P)-binding Rossmann-like Domain"/>
    <property type="match status" value="1"/>
</dbReference>
<dbReference type="Proteomes" id="UP000825679">
    <property type="component" value="Chromosome"/>
</dbReference>
<name>A0ABX8Z4D2_9NEIS</name>
<dbReference type="InterPro" id="IPR036291">
    <property type="entry name" value="NAD(P)-bd_dom_sf"/>
</dbReference>
<sequence length="214" mass="23163">MMAAHDVLIFGGSGKTGRHLIDHALQAGLTVACLLRHERDASELDDLGVTVIRGNAFEPTDCEHALQTSLPRAVVSLLGGKDSLGRRIDAVGNLNVINATQNWHSDLPFVLLTSLGCDEQFEQMPPNVQQALSEALIAKTQAERHLRNSTLDWRIVRPGGLSNEAGEGRYALVQSLAGMTKMYLSRSDAALATLDVLRDASKARQVWTILASEA</sequence>
<reference evidence="2 3" key="1">
    <citation type="submission" date="2021-08" db="EMBL/GenBank/DDBJ databases">
        <title>complete genome sequencing of Deefgea sp. D25.</title>
        <authorList>
            <person name="Bae J.-W."/>
            <person name="Gim D.-H."/>
        </authorList>
    </citation>
    <scope>NUCLEOTIDE SEQUENCE [LARGE SCALE GENOMIC DNA]</scope>
    <source>
        <strain evidence="2 3">D25</strain>
    </source>
</reference>
<evidence type="ECO:0000259" key="1">
    <source>
        <dbReference type="Pfam" id="PF13460"/>
    </source>
</evidence>
<dbReference type="PANTHER" id="PTHR15020">
    <property type="entry name" value="FLAVIN REDUCTASE-RELATED"/>
    <property type="match status" value="1"/>
</dbReference>